<keyword evidence="3" id="KW-1185">Reference proteome</keyword>
<gene>
    <name evidence="2" type="ORF">PY02041</name>
</gene>
<organism evidence="2 3">
    <name type="scientific">Plasmodium yoelii yoelii</name>
    <dbReference type="NCBI Taxonomy" id="73239"/>
    <lineage>
        <taxon>Eukaryota</taxon>
        <taxon>Sar</taxon>
        <taxon>Alveolata</taxon>
        <taxon>Apicomplexa</taxon>
        <taxon>Aconoidasida</taxon>
        <taxon>Haemosporida</taxon>
        <taxon>Plasmodiidae</taxon>
        <taxon>Plasmodium</taxon>
        <taxon>Plasmodium (Vinckeia)</taxon>
    </lineage>
</organism>
<evidence type="ECO:0000313" key="2">
    <source>
        <dbReference type="EMBL" id="EAA21459.1"/>
    </source>
</evidence>
<sequence>MNNSEHLTNIYINLNIKRANISYLSLLKGIINTGSLLIVVLKNGKDGKIYYKITQ</sequence>
<reference evidence="2 3" key="1">
    <citation type="journal article" date="2002" name="Nature">
        <title>Genome sequence and comparative analysis of the model rodent malaria parasite Plasmodium yoelii yoelii.</title>
        <authorList>
            <person name="Carlton J.M."/>
            <person name="Angiuoli S.V."/>
            <person name="Suh B.B."/>
            <person name="Kooij T.W."/>
            <person name="Pertea M."/>
            <person name="Silva J.C."/>
            <person name="Ermolaeva M.D."/>
            <person name="Allen J.E."/>
            <person name="Selengut J.D."/>
            <person name="Koo H.L."/>
            <person name="Peterson J.D."/>
            <person name="Pop M."/>
            <person name="Kosack D.S."/>
            <person name="Shumway M.F."/>
            <person name="Bidwell S.L."/>
            <person name="Shallom S.J."/>
            <person name="van Aken S.E."/>
            <person name="Riedmuller S.B."/>
            <person name="Feldblyum T.V."/>
            <person name="Cho J.K."/>
            <person name="Quackenbush J."/>
            <person name="Sedegah M."/>
            <person name="Shoaibi A."/>
            <person name="Cummings L.M."/>
            <person name="Florens L."/>
            <person name="Yates J.R."/>
            <person name="Raine J.D."/>
            <person name="Sinden R.E."/>
            <person name="Harris M.A."/>
            <person name="Cunningham D.A."/>
            <person name="Preiser P.R."/>
            <person name="Bergman L.W."/>
            <person name="Vaidya A.B."/>
            <person name="van Lin L.H."/>
            <person name="Janse C.J."/>
            <person name="Waters A.P."/>
            <person name="Smith H.O."/>
            <person name="White O.R."/>
            <person name="Salzberg S.L."/>
            <person name="Venter J.C."/>
            <person name="Fraser C.M."/>
            <person name="Hoffman S.L."/>
            <person name="Gardner M.J."/>
            <person name="Carucci D.J."/>
        </authorList>
    </citation>
    <scope>NUCLEOTIDE SEQUENCE [LARGE SCALE GENOMIC DNA]</scope>
    <source>
        <strain evidence="2 3">17XNL</strain>
    </source>
</reference>
<dbReference type="EMBL" id="AABL01000560">
    <property type="protein sequence ID" value="EAA21459.1"/>
    <property type="molecule type" value="Genomic_DNA"/>
</dbReference>
<keyword evidence="1" id="KW-1133">Transmembrane helix</keyword>
<dbReference type="Proteomes" id="UP000008553">
    <property type="component" value="Unassembled WGS sequence"/>
</dbReference>
<accession>Q7RMY6</accession>
<evidence type="ECO:0000313" key="3">
    <source>
        <dbReference type="Proteomes" id="UP000008553"/>
    </source>
</evidence>
<keyword evidence="1" id="KW-0472">Membrane</keyword>
<proteinExistence type="predicted"/>
<dbReference type="PaxDb" id="73239-Q7RMY6"/>
<feature type="transmembrane region" description="Helical" evidence="1">
    <location>
        <begin position="20"/>
        <end position="41"/>
    </location>
</feature>
<comment type="caution">
    <text evidence="2">The sequence shown here is derived from an EMBL/GenBank/DDBJ whole genome shotgun (WGS) entry which is preliminary data.</text>
</comment>
<protein>
    <submittedName>
        <fullName evidence="2">Uncharacterized protein</fullName>
    </submittedName>
</protein>
<keyword evidence="1" id="KW-0812">Transmembrane</keyword>
<dbReference type="InParanoid" id="Q7RMY6"/>
<dbReference type="AlphaFoldDB" id="Q7RMY6"/>
<name>Q7RMY6_PLAYO</name>
<evidence type="ECO:0000256" key="1">
    <source>
        <dbReference type="SAM" id="Phobius"/>
    </source>
</evidence>